<comment type="caution">
    <text evidence="3">The sequence shown here is derived from an EMBL/GenBank/DDBJ whole genome shotgun (WGS) entry which is preliminary data.</text>
</comment>
<proteinExistence type="predicted"/>
<feature type="chain" id="PRO_5046105880" evidence="2">
    <location>
        <begin position="18"/>
        <end position="748"/>
    </location>
</feature>
<name>A0ABR2KPN1_9EUKA</name>
<feature type="signal peptide" evidence="2">
    <location>
        <begin position="1"/>
        <end position="17"/>
    </location>
</feature>
<evidence type="ECO:0000256" key="1">
    <source>
        <dbReference type="SAM" id="MobiDB-lite"/>
    </source>
</evidence>
<organism evidence="3 4">
    <name type="scientific">Tritrichomonas musculus</name>
    <dbReference type="NCBI Taxonomy" id="1915356"/>
    <lineage>
        <taxon>Eukaryota</taxon>
        <taxon>Metamonada</taxon>
        <taxon>Parabasalia</taxon>
        <taxon>Tritrichomonadida</taxon>
        <taxon>Tritrichomonadidae</taxon>
        <taxon>Tritrichomonas</taxon>
    </lineage>
</organism>
<dbReference type="Proteomes" id="UP001470230">
    <property type="component" value="Unassembled WGS sequence"/>
</dbReference>
<dbReference type="SUPFAM" id="SSF52058">
    <property type="entry name" value="L domain-like"/>
    <property type="match status" value="1"/>
</dbReference>
<keyword evidence="2" id="KW-0732">Signal</keyword>
<dbReference type="InterPro" id="IPR032675">
    <property type="entry name" value="LRR_dom_sf"/>
</dbReference>
<evidence type="ECO:0000313" key="4">
    <source>
        <dbReference type="Proteomes" id="UP001470230"/>
    </source>
</evidence>
<dbReference type="Gene3D" id="3.80.10.10">
    <property type="entry name" value="Ribonuclease Inhibitor"/>
    <property type="match status" value="2"/>
</dbReference>
<dbReference type="InterPro" id="IPR026906">
    <property type="entry name" value="LRR_5"/>
</dbReference>
<dbReference type="Pfam" id="PF13306">
    <property type="entry name" value="LRR_5"/>
    <property type="match status" value="3"/>
</dbReference>
<gene>
    <name evidence="3" type="ORF">M9Y10_030028</name>
</gene>
<keyword evidence="4" id="KW-1185">Reference proteome</keyword>
<reference evidence="3 4" key="1">
    <citation type="submission" date="2024-04" db="EMBL/GenBank/DDBJ databases">
        <title>Tritrichomonas musculus Genome.</title>
        <authorList>
            <person name="Alves-Ferreira E."/>
            <person name="Grigg M."/>
            <person name="Lorenzi H."/>
            <person name="Galac M."/>
        </authorList>
    </citation>
    <scope>NUCLEOTIDE SEQUENCE [LARGE SCALE GENOMIC DNA]</scope>
    <source>
        <strain evidence="3 4">EAF2021</strain>
    </source>
</reference>
<dbReference type="EMBL" id="JAPFFF010000004">
    <property type="protein sequence ID" value="KAK8892786.1"/>
    <property type="molecule type" value="Genomic_DNA"/>
</dbReference>
<protein>
    <submittedName>
        <fullName evidence="3">Uncharacterized protein</fullName>
    </submittedName>
</protein>
<feature type="region of interest" description="Disordered" evidence="1">
    <location>
        <begin position="538"/>
        <end position="563"/>
    </location>
</feature>
<evidence type="ECO:0000313" key="3">
    <source>
        <dbReference type="EMBL" id="KAK8892786.1"/>
    </source>
</evidence>
<evidence type="ECO:0000256" key="2">
    <source>
        <dbReference type="SAM" id="SignalP"/>
    </source>
</evidence>
<sequence>MFLLLTYLISNAASTISYEGTTLTIDGENSVTKDQVSKYTSATALTVTTKDAFSVDQNAFQGFDSLATVSITASSITIQTTSFNGCKAIKSVTFNAPTLTISPGAFSSAASLSVIFKGANFNAEMASFVTSNIEEFNIDVTGAANFKLEAALQSHVKRIIVKANTISFEQQSFQQAKGIELLQADAKETIDFKLESFLNAQVSQIQCTAGKAINLEQQTFQEVSNIEILNLTSGGTISFKLQSFISSSINDVIINAASDVIIAQQAMQKVSNFNSLTVISGGKFSAELESFIGSSIHEIYIKCNGTAIFTQQCYQNTPDLENLTIIANGEIRFELESFIQSNVTSMQLYTNSSVYFAQQAFQNTYNLSTFEIHAMGTIDFELQAFIESNINAIELYTNSSINFAQQSFQDCTNLTSLVIHSPASVTFGLQAFINSQISELNITYYNETSGAVYLANSNTITFDSGSFQNCNQLKSVSVNTKGNVEIKSNSFQNSKALSKLNVKAGEKATVEGGAFAGCESLGDNYNIDAPTKIVADDAFNGNSGDNKGHKSSSHKDDDGSQSSAKTLNDFKIQTVYLGVSPNIIVNLNFFASLMRAARKTFGKIIPSPDLIHSAIWIGQKDATDDSVGAIFVYGRYFNKLNSPAYLSKDGAKAYVMTLREFKNKYPSIDPMKLNPHKNINLHQFIKEVQESGKWGASDYNWPTNNCQHFTAKLIDLLQATRNVANNDDWIDLPKPVLQSLKSNEQKEK</sequence>
<accession>A0ABR2KPN1</accession>